<comment type="similarity">
    <text evidence="1 2">Belongs to the phD/YefM antitoxin family.</text>
</comment>
<dbReference type="KEGG" id="tau:Tola_0040"/>
<reference evidence="3 4" key="2">
    <citation type="journal article" date="2011" name="Stand. Genomic Sci.">
        <title>Complete genome sequence of Tolumonas auensis type strain (TA 4).</title>
        <authorList>
            <person name="Chertkov O."/>
            <person name="Copeland A."/>
            <person name="Lucas S."/>
            <person name="Lapidus A."/>
            <person name="Berry K.W."/>
            <person name="Detter J.C."/>
            <person name="Del Rio T.G."/>
            <person name="Hammon N."/>
            <person name="Dalin E."/>
            <person name="Tice H."/>
            <person name="Pitluck S."/>
            <person name="Richardson P."/>
            <person name="Bruce D."/>
            <person name="Goodwin L."/>
            <person name="Han C."/>
            <person name="Tapia R."/>
            <person name="Saunders E."/>
            <person name="Schmutz J."/>
            <person name="Brettin T."/>
            <person name="Larimer F."/>
            <person name="Land M."/>
            <person name="Hauser L."/>
            <person name="Spring S."/>
            <person name="Rohde M."/>
            <person name="Kyrpides N.C."/>
            <person name="Ivanova N."/>
            <person name="Goker M."/>
            <person name="Beller H.R."/>
            <person name="Klenk H.P."/>
            <person name="Woyke T."/>
        </authorList>
    </citation>
    <scope>NUCLEOTIDE SEQUENCE [LARGE SCALE GENOMIC DNA]</scope>
    <source>
        <strain evidence="4">DSM 9187 / TA4</strain>
    </source>
</reference>
<protein>
    <recommendedName>
        <fullName evidence="2">Antitoxin</fullName>
    </recommendedName>
</protein>
<dbReference type="HOGENOM" id="CLU_177501_1_0_6"/>
<dbReference type="STRING" id="595494.Tola_0040"/>
<evidence type="ECO:0000313" key="4">
    <source>
        <dbReference type="Proteomes" id="UP000009073"/>
    </source>
</evidence>
<dbReference type="InterPro" id="IPR051405">
    <property type="entry name" value="phD/YefM_antitoxin"/>
</dbReference>
<dbReference type="NCBIfam" id="TIGR01552">
    <property type="entry name" value="phd_fam"/>
    <property type="match status" value="1"/>
</dbReference>
<dbReference type="Gene3D" id="3.40.1620.10">
    <property type="entry name" value="YefM-like domain"/>
    <property type="match status" value="1"/>
</dbReference>
<proteinExistence type="inferred from homology"/>
<organism evidence="3 4">
    <name type="scientific">Tolumonas auensis (strain DSM 9187 / NBRC 110442 / TA 4)</name>
    <dbReference type="NCBI Taxonomy" id="595494"/>
    <lineage>
        <taxon>Bacteria</taxon>
        <taxon>Pseudomonadati</taxon>
        <taxon>Pseudomonadota</taxon>
        <taxon>Gammaproteobacteria</taxon>
        <taxon>Aeromonadales</taxon>
        <taxon>Aeromonadaceae</taxon>
        <taxon>Tolumonas</taxon>
    </lineage>
</organism>
<dbReference type="EMBL" id="CP001616">
    <property type="protein sequence ID" value="ACQ91670.1"/>
    <property type="molecule type" value="Genomic_DNA"/>
</dbReference>
<gene>
    <name evidence="3" type="ordered locus">Tola_0040</name>
</gene>
<keyword evidence="4" id="KW-1185">Reference proteome</keyword>
<dbReference type="PANTHER" id="PTHR33713">
    <property type="entry name" value="ANTITOXIN YAFN-RELATED"/>
    <property type="match status" value="1"/>
</dbReference>
<dbReference type="SUPFAM" id="SSF143120">
    <property type="entry name" value="YefM-like"/>
    <property type="match status" value="1"/>
</dbReference>
<evidence type="ECO:0000256" key="1">
    <source>
        <dbReference type="ARBA" id="ARBA00009981"/>
    </source>
</evidence>
<dbReference type="AlphaFoldDB" id="C4L794"/>
<dbReference type="eggNOG" id="COG2161">
    <property type="taxonomic scope" value="Bacteria"/>
</dbReference>
<reference evidence="4" key="1">
    <citation type="submission" date="2009-05" db="EMBL/GenBank/DDBJ databases">
        <title>Complete sequence of Tolumonas auensis DSM 9187.</title>
        <authorList>
            <consortium name="US DOE Joint Genome Institute"/>
            <person name="Lucas S."/>
            <person name="Copeland A."/>
            <person name="Lapidus A."/>
            <person name="Glavina del Rio T."/>
            <person name="Tice H."/>
            <person name="Bruce D."/>
            <person name="Goodwin L."/>
            <person name="Pitluck S."/>
            <person name="Chertkov O."/>
            <person name="Brettin T."/>
            <person name="Detter J.C."/>
            <person name="Han C."/>
            <person name="Larimer F."/>
            <person name="Land M."/>
            <person name="Hauser L."/>
            <person name="Kyrpides N."/>
            <person name="Mikhailova N."/>
            <person name="Spring S."/>
            <person name="Beller H."/>
        </authorList>
    </citation>
    <scope>NUCLEOTIDE SEQUENCE [LARGE SCALE GENOMIC DNA]</scope>
    <source>
        <strain evidence="4">DSM 9187 / TA4</strain>
    </source>
</reference>
<comment type="function">
    <text evidence="2">Antitoxin component of a type II toxin-antitoxin (TA) system.</text>
</comment>
<evidence type="ECO:0000256" key="2">
    <source>
        <dbReference type="RuleBase" id="RU362080"/>
    </source>
</evidence>
<sequence>MGVMETLTANQAKTQFGDMLLKVQRAPVQISRNGKPVAVLLSVEDYQALEAIKLRLLQEKIEQARADIAAGKLVEGDALFSSLLNGEFD</sequence>
<name>C4L794_TOLAT</name>
<dbReference type="Pfam" id="PF02604">
    <property type="entry name" value="PhdYeFM_antitox"/>
    <property type="match status" value="1"/>
</dbReference>
<dbReference type="InterPro" id="IPR006442">
    <property type="entry name" value="Antitoxin_Phd/YefM"/>
</dbReference>
<accession>C4L794</accession>
<dbReference type="Proteomes" id="UP000009073">
    <property type="component" value="Chromosome"/>
</dbReference>
<evidence type="ECO:0000313" key="3">
    <source>
        <dbReference type="EMBL" id="ACQ91670.1"/>
    </source>
</evidence>
<dbReference type="PANTHER" id="PTHR33713:SF6">
    <property type="entry name" value="ANTITOXIN YEFM"/>
    <property type="match status" value="1"/>
</dbReference>
<dbReference type="InterPro" id="IPR036165">
    <property type="entry name" value="YefM-like_sf"/>
</dbReference>